<evidence type="ECO:0000313" key="3">
    <source>
        <dbReference type="Proteomes" id="UP000307169"/>
    </source>
</evidence>
<dbReference type="Proteomes" id="UP000307169">
    <property type="component" value="Unassembled WGS sequence"/>
</dbReference>
<sequence length="188" mass="20615">MAPHMNAIISTLTMKFYNTIILALVASVSSKYISRQAPSLENDPQRQAIDSCTDSCTTYDQTINDKCTPKLQGEQPENLNFNDPKYEEYQKCGCKALSESSNECKQCVGNALHNDINPIYEEMCGNDWTSVNYNSTDTTPIPTRNSSSSIIPTSADHDDDHDDDSGSSSRIPPSAFAFLTASAIALIL</sequence>
<dbReference type="AlphaFoldDB" id="A0A4T0NNF3"/>
<reference evidence="2 3" key="1">
    <citation type="submission" date="2019-03" db="EMBL/GenBank/DDBJ databases">
        <title>Sequencing 25 genomes of Wallemia mellicola.</title>
        <authorList>
            <person name="Gostincar C."/>
        </authorList>
    </citation>
    <scope>NUCLEOTIDE SEQUENCE [LARGE SCALE GENOMIC DNA]</scope>
    <source>
        <strain evidence="2 3">EXF-1262</strain>
    </source>
</reference>
<evidence type="ECO:0000256" key="1">
    <source>
        <dbReference type="SAM" id="MobiDB-lite"/>
    </source>
</evidence>
<gene>
    <name evidence="2" type="ORF">E3Q17_03191</name>
</gene>
<name>A0A4T0NNF3_9BASI</name>
<protein>
    <submittedName>
        <fullName evidence="2">Uncharacterized protein</fullName>
    </submittedName>
</protein>
<evidence type="ECO:0000313" key="2">
    <source>
        <dbReference type="EMBL" id="TIB97978.1"/>
    </source>
</evidence>
<feature type="region of interest" description="Disordered" evidence="1">
    <location>
        <begin position="139"/>
        <end position="171"/>
    </location>
</feature>
<dbReference type="EMBL" id="SPRH01000042">
    <property type="protein sequence ID" value="TIB97978.1"/>
    <property type="molecule type" value="Genomic_DNA"/>
</dbReference>
<feature type="compositionally biased region" description="Polar residues" evidence="1">
    <location>
        <begin position="139"/>
        <end position="152"/>
    </location>
</feature>
<accession>A0A4T0NNF3</accession>
<organism evidence="2 3">
    <name type="scientific">Wallemia mellicola</name>
    <dbReference type="NCBI Taxonomy" id="1708541"/>
    <lineage>
        <taxon>Eukaryota</taxon>
        <taxon>Fungi</taxon>
        <taxon>Dikarya</taxon>
        <taxon>Basidiomycota</taxon>
        <taxon>Wallemiomycotina</taxon>
        <taxon>Wallemiomycetes</taxon>
        <taxon>Wallemiales</taxon>
        <taxon>Wallemiaceae</taxon>
        <taxon>Wallemia</taxon>
    </lineage>
</organism>
<proteinExistence type="predicted"/>
<comment type="caution">
    <text evidence="2">The sequence shown here is derived from an EMBL/GenBank/DDBJ whole genome shotgun (WGS) entry which is preliminary data.</text>
</comment>